<evidence type="ECO:0000259" key="4">
    <source>
        <dbReference type="PROSITE" id="PS50893"/>
    </source>
</evidence>
<dbReference type="GO" id="GO:0005524">
    <property type="term" value="F:ATP binding"/>
    <property type="evidence" value="ECO:0007669"/>
    <property type="project" value="UniProtKB-KW"/>
</dbReference>
<comment type="caution">
    <text evidence="5">The sequence shown here is derived from an EMBL/GenBank/DDBJ whole genome shotgun (WGS) entry which is preliminary data.</text>
</comment>
<dbReference type="InterPro" id="IPR017871">
    <property type="entry name" value="ABC_transporter-like_CS"/>
</dbReference>
<dbReference type="SUPFAM" id="SSF52540">
    <property type="entry name" value="P-loop containing nucleoside triphosphate hydrolases"/>
    <property type="match status" value="1"/>
</dbReference>
<dbReference type="PROSITE" id="PS50893">
    <property type="entry name" value="ABC_TRANSPORTER_2"/>
    <property type="match status" value="1"/>
</dbReference>
<dbReference type="PANTHER" id="PTHR42939:SF1">
    <property type="entry name" value="ABC TRANSPORTER ATP-BINDING PROTEIN ALBC-RELATED"/>
    <property type="match status" value="1"/>
</dbReference>
<evidence type="ECO:0000256" key="1">
    <source>
        <dbReference type="ARBA" id="ARBA00022448"/>
    </source>
</evidence>
<feature type="domain" description="ABC transporter" evidence="4">
    <location>
        <begin position="5"/>
        <end position="217"/>
    </location>
</feature>
<dbReference type="InterPro" id="IPR003593">
    <property type="entry name" value="AAA+_ATPase"/>
</dbReference>
<evidence type="ECO:0000256" key="3">
    <source>
        <dbReference type="ARBA" id="ARBA00022840"/>
    </source>
</evidence>
<dbReference type="OrthoDB" id="9804819at2"/>
<evidence type="ECO:0000256" key="2">
    <source>
        <dbReference type="ARBA" id="ARBA00022741"/>
    </source>
</evidence>
<dbReference type="EMBL" id="VLXZ01000008">
    <property type="protein sequence ID" value="TSB45879.1"/>
    <property type="molecule type" value="Genomic_DNA"/>
</dbReference>
<dbReference type="InterPro" id="IPR003439">
    <property type="entry name" value="ABC_transporter-like_ATP-bd"/>
</dbReference>
<evidence type="ECO:0000313" key="5">
    <source>
        <dbReference type="EMBL" id="TSB45879.1"/>
    </source>
</evidence>
<dbReference type="PROSITE" id="PS00211">
    <property type="entry name" value="ABC_TRANSPORTER_1"/>
    <property type="match status" value="1"/>
</dbReference>
<proteinExistence type="predicted"/>
<dbReference type="GO" id="GO:0016887">
    <property type="term" value="F:ATP hydrolysis activity"/>
    <property type="evidence" value="ECO:0007669"/>
    <property type="project" value="InterPro"/>
</dbReference>
<organism evidence="5 6">
    <name type="scientific">Alkalicoccobacillus porphyridii</name>
    <dbReference type="NCBI Taxonomy" id="2597270"/>
    <lineage>
        <taxon>Bacteria</taxon>
        <taxon>Bacillati</taxon>
        <taxon>Bacillota</taxon>
        <taxon>Bacilli</taxon>
        <taxon>Bacillales</taxon>
        <taxon>Bacillaceae</taxon>
        <taxon>Alkalicoccobacillus</taxon>
    </lineage>
</organism>
<gene>
    <name evidence="5" type="ORF">FN960_13255</name>
</gene>
<keyword evidence="6" id="KW-1185">Reference proteome</keyword>
<dbReference type="PANTHER" id="PTHR42939">
    <property type="entry name" value="ABC TRANSPORTER ATP-BINDING PROTEIN ALBC-RELATED"/>
    <property type="match status" value="1"/>
</dbReference>
<keyword evidence="3 5" id="KW-0067">ATP-binding</keyword>
<evidence type="ECO:0000313" key="6">
    <source>
        <dbReference type="Proteomes" id="UP000318521"/>
    </source>
</evidence>
<accession>A0A553ZWP8</accession>
<dbReference type="Pfam" id="PF00005">
    <property type="entry name" value="ABC_tran"/>
    <property type="match status" value="1"/>
</dbReference>
<dbReference type="Proteomes" id="UP000318521">
    <property type="component" value="Unassembled WGS sequence"/>
</dbReference>
<protein>
    <submittedName>
        <fullName evidence="5">ATP-binding cassette domain-containing protein</fullName>
    </submittedName>
</protein>
<dbReference type="InterPro" id="IPR051782">
    <property type="entry name" value="ABC_Transporter_VariousFunc"/>
</dbReference>
<dbReference type="RefSeq" id="WP_143849219.1">
    <property type="nucleotide sequence ID" value="NZ_VLXZ01000008.1"/>
</dbReference>
<dbReference type="Gene3D" id="3.40.50.300">
    <property type="entry name" value="P-loop containing nucleotide triphosphate hydrolases"/>
    <property type="match status" value="1"/>
</dbReference>
<dbReference type="SMART" id="SM00382">
    <property type="entry name" value="AAA"/>
    <property type="match status" value="1"/>
</dbReference>
<reference evidence="5 6" key="1">
    <citation type="submission" date="2019-07" db="EMBL/GenBank/DDBJ databases">
        <authorList>
            <person name="Park Y.J."/>
            <person name="Jeong S.E."/>
            <person name="Jung H.S."/>
        </authorList>
    </citation>
    <scope>NUCLEOTIDE SEQUENCE [LARGE SCALE GENOMIC DNA]</scope>
    <source>
        <strain evidence="6">P16(2019)</strain>
    </source>
</reference>
<keyword evidence="2" id="KW-0547">Nucleotide-binding</keyword>
<sequence>MGTILEVKNLSKVVKGDYLLKNIELKIEQPNIYGIVGRNGSGKSVLFKSISGLFVPSEGSIKVFNEEVGTGSFPKDFGALLDTPGFLGHYSGFRNLKLLASIQNKINDEEIKQVITLVGLNPNDKKPVRKYSLGMKQRLGIAQAIMEKPKLLILDEPMNGLDETGVTEIRQMILDLKKKGITILVASHNSEDISILCDVVYKMDNGHLDLIQEEQTY</sequence>
<dbReference type="InterPro" id="IPR027417">
    <property type="entry name" value="P-loop_NTPase"/>
</dbReference>
<keyword evidence="1" id="KW-0813">Transport</keyword>
<name>A0A553ZWP8_9BACI</name>
<dbReference type="AlphaFoldDB" id="A0A553ZWP8"/>